<organism evidence="1 2">
    <name type="scientific">Methanocalculus taiwanensis</name>
    <dbReference type="NCBI Taxonomy" id="106207"/>
    <lineage>
        <taxon>Archaea</taxon>
        <taxon>Methanobacteriati</taxon>
        <taxon>Methanobacteriota</taxon>
        <taxon>Stenosarchaea group</taxon>
        <taxon>Methanomicrobia</taxon>
        <taxon>Methanomicrobiales</taxon>
        <taxon>Methanocalculaceae</taxon>
        <taxon>Methanocalculus</taxon>
    </lineage>
</organism>
<proteinExistence type="predicted"/>
<sequence length="322" mass="35850">MILEETLIFDSEEDADAFCAFAKENKISVKKSFRGVAITEDIVTCSLQGFIDWYSEMIDSKSEDLKKFSGGEISIFKRHVDLLTRTRAKLDELFSGKEIGDVIYTLETVQKAILSLLTLPQKDAEALGDLPEMNDVWIPIEVMMKDNDVVVESPEGYRLQKKIDPGELLYQNTLVSYEDAFMDAGESHGATFSANYSIDSECVVTAGPGIYLLDDQNKMFDLLDSLSVDEASLDLLYENYTPKRQIVFSLLDLISRKNVLSLPEISAGMAKYRSSSDSADPAFEIRLSPIMVKLIATELIKAKILTGPEKKIRIGKGIPGRG</sequence>
<dbReference type="AlphaFoldDB" id="A0ABD4TNY5"/>
<gene>
    <name evidence="1" type="ORF">FTO68_08420</name>
</gene>
<reference evidence="1 2" key="1">
    <citation type="submission" date="2019-08" db="EMBL/GenBank/DDBJ databases">
        <authorList>
            <person name="Chen S.-C."/>
            <person name="Lai M.-C."/>
            <person name="You Y.-T."/>
        </authorList>
    </citation>
    <scope>NUCLEOTIDE SEQUENCE [LARGE SCALE GENOMIC DNA]</scope>
    <source>
        <strain evidence="1 2">P2F9704a</strain>
    </source>
</reference>
<dbReference type="Proteomes" id="UP001524383">
    <property type="component" value="Unassembled WGS sequence"/>
</dbReference>
<keyword evidence="2" id="KW-1185">Reference proteome</keyword>
<evidence type="ECO:0000313" key="1">
    <source>
        <dbReference type="EMBL" id="MCQ1539000.1"/>
    </source>
</evidence>
<dbReference type="EMBL" id="VOTZ01000017">
    <property type="protein sequence ID" value="MCQ1539000.1"/>
    <property type="molecule type" value="Genomic_DNA"/>
</dbReference>
<name>A0ABD4TNY5_9EURY</name>
<protein>
    <submittedName>
        <fullName evidence="1">Uncharacterized protein</fullName>
    </submittedName>
</protein>
<evidence type="ECO:0000313" key="2">
    <source>
        <dbReference type="Proteomes" id="UP001524383"/>
    </source>
</evidence>
<accession>A0ABD4TNY5</accession>
<comment type="caution">
    <text evidence="1">The sequence shown here is derived from an EMBL/GenBank/DDBJ whole genome shotgun (WGS) entry which is preliminary data.</text>
</comment>
<dbReference type="RefSeq" id="WP_255332962.1">
    <property type="nucleotide sequence ID" value="NZ_VOTZ01000017.1"/>
</dbReference>